<dbReference type="NCBIfam" id="TIGR02675">
    <property type="entry name" value="tape_meas_nterm"/>
    <property type="match status" value="1"/>
</dbReference>
<feature type="compositionally biased region" description="Gly residues" evidence="2">
    <location>
        <begin position="1040"/>
        <end position="1050"/>
    </location>
</feature>
<evidence type="ECO:0000313" key="5">
    <source>
        <dbReference type="Proteomes" id="UP000224956"/>
    </source>
</evidence>
<name>A0A1D8EQ36_9CAUD</name>
<reference evidence="4 5" key="1">
    <citation type="submission" date="2016-07" db="EMBL/GenBank/DDBJ databases">
        <authorList>
            <person name="Henderson J.H."/>
            <person name="Agbayani G."/>
            <person name="Akanbi A."/>
            <person name="Allen L."/>
            <person name="Anton T."/>
            <person name="Bauer V."/>
            <person name="Benoit R."/>
            <person name="Bhakta Y."/>
            <person name="Binongcal M.A."/>
            <person name="Bobovsky T."/>
            <person name="Bual H."/>
            <person name="Calley B."/>
            <person name="Clark M."/>
            <person name="Conahan B."/>
            <person name="Cone E."/>
            <person name="Dardis C."/>
            <person name="Fangman M."/>
            <person name="Flatgard B."/>
            <person name="Focht K."/>
            <person name="Geraci K."/>
            <person name="Goodwin B."/>
            <person name="Hanson H."/>
            <person name="Hunt G."/>
            <person name="Hutton S."/>
            <person name="Illback M."/>
            <person name="Jamsa A."/>
            <person name="Konzek B."/>
            <person name="Kraus A."/>
            <person name="Kuenzi M."/>
            <person name="Laird K."/>
            <person name="Lieb M."/>
            <person name="MacKenzie A."/>
            <person name="Maurer K."/>
            <person name="Miera M."/>
            <person name="Mishler B."/>
            <person name="Naughton C."/>
            <person name="Nease R."/>
            <person name="Nelson B."/>
            <person name="Nigg N."/>
            <person name="O'Sullivan K."/>
            <person name="Orion I."/>
            <person name="Peterson C."/>
            <person name="Peterson S."/>
            <person name="Roletto M."/>
            <person name="Rush L."/>
            <person name="Schlatter T."/>
            <person name="Seidl R."/>
            <person name="Sevy E."/>
            <person name="Sonderby V."/>
            <person name="Souers H."/>
            <person name="Syvertson H."/>
            <person name="Taggard K."/>
            <person name="Takasugi J."/>
            <person name="Tietge S."/>
            <person name="Vasquez C."/>
            <person name="Velasco R."/>
            <person name="Virk M."/>
            <person name="Vologdin S."/>
            <person name="Wing S."/>
            <person name="Winslow J."/>
            <person name="Young E."/>
            <person name="Cunanan N."/>
            <person name="Dasiuk E."/>
            <person name="Fudge K."/>
            <person name="Murphy A."/>
            <person name="Poxleitner M.K."/>
            <person name="Ettinger A.-S.H."/>
            <person name="Anders K.R."/>
            <person name="Schaff J.E."/>
            <person name="Dashiell C.L."/>
            <person name="Macialek J.A."/>
            <person name="Braun M.A."/>
            <person name="Delesalle V.A."/>
            <person name="Hughes L.E."/>
            <person name="Ware V.C."/>
            <person name="Bradley K.W."/>
            <person name="Barker L.P."/>
            <person name="Asai D.J."/>
            <person name="Bowman C.A."/>
            <person name="Russell D.A."/>
            <person name="Pope W.H."/>
            <person name="Jacobs-Sera D."/>
            <person name="Hendrix R.W."/>
            <person name="Hatfull G.F."/>
        </authorList>
    </citation>
    <scope>NUCLEOTIDE SEQUENCE [LARGE SCALE GENOMIC DNA]</scope>
</reference>
<keyword evidence="5" id="KW-1185">Reference proteome</keyword>
<proteinExistence type="predicted"/>
<dbReference type="GO" id="GO:0098003">
    <property type="term" value="P:viral tail assembly"/>
    <property type="evidence" value="ECO:0007669"/>
    <property type="project" value="UniProtKB-KW"/>
</dbReference>
<feature type="domain" description="Tape measure protein N-terminal" evidence="3">
    <location>
        <begin position="147"/>
        <end position="324"/>
    </location>
</feature>
<sequence length="1397" mass="144775">MAGTYYLTILPETSKLAPGIRKAAEQAERGLKVAPEFDTSGAQTAGKKAGRDLARSIESNGADVGRMIRTDGARSAGQTAGREVNAGLQAANIGRGVSAQLETNLSRDATGIGSRVGAAIGRGLRTATAVAGAGLTAVLGGAIASGVRRLTAIDDARFKLRGLGNDTQQVEAIMQNAKDAVLGTAFGLDEAATTAASAVAAGIKSGTELTDYLKLTADTAAIAGTNLADMGAIFNKVQTSGRAFTDDLNMLADRGLPIFQWLQDEYHVTAEELAKMVQDGKVDAQTFRKVIAENIGGAAQEMGGSVRGTLSNLKAAYSRFGAELSGPIFAAVIPFATSFTKVFDSLTAQLKPVLEQITAQVQPWAERTGAAISQWFDNGGLQRVVDWFVQLKDTIAGFVSGDSGGDTLQQLSAGAASLGEAAKNAGPALQTVGSALGAFGQALIQVGPETLTQIMVPAMNLFAGALKFVADNANWAVPTIIALGGAFLGLKAVGSTVGPLVTLWNNIFNAARTPLILAQNAAIRQQSAAMTQLSIALGTNTVQQNLNAESQAASVAATNAGTAATTRGRIATIASTVAEKAKAVALRATAAAQWALNAALRANPIGLIITAVVALGTALWAFFTKTETGRKLWDKIWNGIKAVATPVIEWLKNTLSTAWQAIQPGLQKIGEIAKTAFGALGNAIKTVWNFIEPAIAAFGRFYAALVKWQFNNVITALKLVGSTISWLWQNVAVPAFQGIGLVIKTWWAGVQVVWNALKTAIEFVGDKMLWLWHNVFTPAWEGIKTGIGAAWDFIKGVFDKIKSGFDTLKSGVVTAAGAIKDGITKAFSGLADIIKAPLHALGTFLAGVPDSVFGVSIPGASTIKSWGQSLQGLATGGVVRGPGTGRSDSMLGYPAMVRVSNGEFVVNAAATRKFLPLLQAINSGSLSGLLPGFADGGLVSADDLVNFAKGVEGQPYKWGGTNWGDCSGAVSAIANYATGRDPFSSRFATATEGVELRKRGFKDGLGPPGSLNIGWYNGGPGGGHTAATLPNGVNFEMGGKRGNGQYGGSAAGADDPQFTNHMHLPPEYFTGLDGLSGSTYGSTSVSAIGGSTSASSGGSSGTGGSYRPATDKELQSSSNRVYNAQNSVKQAQQAVDDKQYAVDKAQRRVDELRAQGKDTTDAEHTLEKNQRELADAHERLRRAEEKSAQVQEEDNELRTKGKFVPGKGSKSSGGEGGLDGKDFGKTFVEGVLETIGLDGSLFSNPFEWPTVKSAMAGLNFLGGLFKGSEDQAAGELGAATSPGGFAAGAADAVGLGEMLSPLQSEVPEDFQSGTPQLAPGQYNPATAGVNSVAGAAGPADVLSAFAPTGPLPGPADQQQPQVVDNSINIQQAGMDPASLRNEIRAEQTQRTRTTVRR</sequence>
<accession>A0A1D8EQ36</accession>
<feature type="region of interest" description="Disordered" evidence="2">
    <location>
        <begin position="1374"/>
        <end position="1397"/>
    </location>
</feature>
<evidence type="ECO:0000313" key="4">
    <source>
        <dbReference type="EMBL" id="AOT23141.1"/>
    </source>
</evidence>
<dbReference type="Proteomes" id="UP000224956">
    <property type="component" value="Segment"/>
</dbReference>
<keyword evidence="1" id="KW-1245">Viral tail assembly</keyword>
<feature type="region of interest" description="Disordered" evidence="2">
    <location>
        <begin position="1089"/>
        <end position="1119"/>
    </location>
</feature>
<keyword evidence="1" id="KW-1188">Viral release from host cell</keyword>
<organism evidence="4 5">
    <name type="scientific">Mycobacterium phage Taquito</name>
    <dbReference type="NCBI Taxonomy" id="1897500"/>
    <lineage>
        <taxon>Viruses</taxon>
        <taxon>Duplodnaviria</taxon>
        <taxon>Heunggongvirae</taxon>
        <taxon>Uroviricota</taxon>
        <taxon>Caudoviricetes</taxon>
        <taxon>Weiservirinae</taxon>
        <taxon>Fionnbharthvirus</taxon>
        <taxon>Fionnbharthvirus taquito</taxon>
    </lineage>
</organism>
<dbReference type="InterPro" id="IPR013491">
    <property type="entry name" value="Tape_meas_N"/>
</dbReference>
<feature type="region of interest" description="Disordered" evidence="2">
    <location>
        <begin position="1180"/>
        <end position="1220"/>
    </location>
</feature>
<gene>
    <name evidence="4" type="ORF">SEA_TAQUITO_20</name>
</gene>
<dbReference type="Pfam" id="PF20155">
    <property type="entry name" value="TMP_3"/>
    <property type="match status" value="1"/>
</dbReference>
<feature type="region of interest" description="Disordered" evidence="2">
    <location>
        <begin position="1036"/>
        <end position="1065"/>
    </location>
</feature>
<evidence type="ECO:0000256" key="2">
    <source>
        <dbReference type="SAM" id="MobiDB-lite"/>
    </source>
</evidence>
<protein>
    <submittedName>
        <fullName evidence="4">Tape measure protein</fullName>
    </submittedName>
</protein>
<evidence type="ECO:0000256" key="1">
    <source>
        <dbReference type="ARBA" id="ARBA00022465"/>
    </source>
</evidence>
<dbReference type="EMBL" id="KX621007">
    <property type="protein sequence ID" value="AOT23141.1"/>
    <property type="molecule type" value="Genomic_DNA"/>
</dbReference>
<evidence type="ECO:0000259" key="3">
    <source>
        <dbReference type="Pfam" id="PF20155"/>
    </source>
</evidence>